<keyword evidence="1 4" id="KW-0808">Transferase</keyword>
<evidence type="ECO:0000256" key="1">
    <source>
        <dbReference type="ARBA" id="ARBA00022679"/>
    </source>
</evidence>
<dbReference type="AlphaFoldDB" id="A0A6S6ULX1"/>
<dbReference type="PANTHER" id="PTHR43072:SF23">
    <property type="entry name" value="UPF0039 PROTEIN C11D3.02C"/>
    <property type="match status" value="1"/>
</dbReference>
<dbReference type="Gene3D" id="3.40.630.30">
    <property type="match status" value="1"/>
</dbReference>
<reference evidence="4" key="1">
    <citation type="submission" date="2020-01" db="EMBL/GenBank/DDBJ databases">
        <authorList>
            <person name="Meier V. D."/>
            <person name="Meier V D."/>
        </authorList>
    </citation>
    <scope>NUCLEOTIDE SEQUENCE</scope>
    <source>
        <strain evidence="4">HLG_WM_MAG_10</strain>
    </source>
</reference>
<feature type="non-terminal residue" evidence="4">
    <location>
        <position position="1"/>
    </location>
</feature>
<dbReference type="PROSITE" id="PS51186">
    <property type="entry name" value="GNAT"/>
    <property type="match status" value="1"/>
</dbReference>
<keyword evidence="2" id="KW-0012">Acyltransferase</keyword>
<dbReference type="PANTHER" id="PTHR43072">
    <property type="entry name" value="N-ACETYLTRANSFERASE"/>
    <property type="match status" value="1"/>
</dbReference>
<dbReference type="Pfam" id="PF13420">
    <property type="entry name" value="Acetyltransf_4"/>
    <property type="match status" value="1"/>
</dbReference>
<dbReference type="GO" id="GO:0016747">
    <property type="term" value="F:acyltransferase activity, transferring groups other than amino-acyl groups"/>
    <property type="evidence" value="ECO:0007669"/>
    <property type="project" value="InterPro"/>
</dbReference>
<evidence type="ECO:0000256" key="2">
    <source>
        <dbReference type="ARBA" id="ARBA00023315"/>
    </source>
</evidence>
<proteinExistence type="predicted"/>
<name>A0A6S6ULX1_9BACT</name>
<gene>
    <name evidence="4" type="ORF">HELGO_WM56531</name>
</gene>
<evidence type="ECO:0000313" key="4">
    <source>
        <dbReference type="EMBL" id="CAA6828893.1"/>
    </source>
</evidence>
<accession>A0A6S6ULX1</accession>
<dbReference type="EMBL" id="CACVAQ010000445">
    <property type="protein sequence ID" value="CAA6828893.1"/>
    <property type="molecule type" value="Genomic_DNA"/>
</dbReference>
<protein>
    <submittedName>
        <fullName evidence="4">GNAT family N-acetyltransferase</fullName>
    </submittedName>
</protein>
<evidence type="ECO:0000259" key="3">
    <source>
        <dbReference type="PROSITE" id="PS51186"/>
    </source>
</evidence>
<feature type="domain" description="N-acetyltransferase" evidence="3">
    <location>
        <begin position="9"/>
        <end position="170"/>
    </location>
</feature>
<dbReference type="InterPro" id="IPR016181">
    <property type="entry name" value="Acyl_CoA_acyltransferase"/>
</dbReference>
<organism evidence="4">
    <name type="scientific">uncultured Aureispira sp</name>
    <dbReference type="NCBI Taxonomy" id="1331704"/>
    <lineage>
        <taxon>Bacteria</taxon>
        <taxon>Pseudomonadati</taxon>
        <taxon>Bacteroidota</taxon>
        <taxon>Saprospiria</taxon>
        <taxon>Saprospirales</taxon>
        <taxon>Saprospiraceae</taxon>
        <taxon>Aureispira</taxon>
        <taxon>environmental samples</taxon>
    </lineage>
</organism>
<dbReference type="InterPro" id="IPR000182">
    <property type="entry name" value="GNAT_dom"/>
</dbReference>
<sequence length="204" mass="23239">HTYLKKNNTMIRIAQESDIAEMLAIYAPFVEKTAITFDLELPTLAEFTAKIQKIQKEAPCLVYDLDGVVLGYTYAGGHRSNAAYKWTRELSVYIREDARKKKYGMALYASMIELLKCQNYRTVLAGITLPNIPSVNFHERFGFYPVGVYDNVGYKLGKSHRVGWWQLMLGDYQESAKEIISIDQVLATEEGQKALKRGEARILV</sequence>
<dbReference type="SUPFAM" id="SSF55729">
    <property type="entry name" value="Acyl-CoA N-acyltransferases (Nat)"/>
    <property type="match status" value="1"/>
</dbReference>